<proteinExistence type="predicted"/>
<protein>
    <recommendedName>
        <fullName evidence="5">Septum formation-related domain-containing protein</fullName>
    </recommendedName>
</protein>
<evidence type="ECO:0000313" key="4">
    <source>
        <dbReference type="Proteomes" id="UP000004208"/>
    </source>
</evidence>
<name>D7WDK0_9CORY</name>
<dbReference type="OrthoDB" id="4409826at2"/>
<evidence type="ECO:0000313" key="3">
    <source>
        <dbReference type="EMBL" id="EFK54231.1"/>
    </source>
</evidence>
<feature type="signal peptide" evidence="2">
    <location>
        <begin position="1"/>
        <end position="20"/>
    </location>
</feature>
<sequence>MAASRRITALLIASTLTLVACGSVEPIKEPPIVQSSESTSLDDAPTSPSDTVPSEEEPSTSDEPSEDETSTEEEQTSAAGTVCGEVTNATGGTLSVVAMQDELTCEEAMEVFTDYFSDSPSGMPPQGSGAFWTAPNGWGCSGSAYLVPGDEDIKSNHYPACGTEDTRGIAFVAVDPERVSELPV</sequence>
<accession>D7WDK0</accession>
<organism evidence="3 4">
    <name type="scientific">Corynebacterium genitalium ATCC 33030</name>
    <dbReference type="NCBI Taxonomy" id="585529"/>
    <lineage>
        <taxon>Bacteria</taxon>
        <taxon>Bacillati</taxon>
        <taxon>Actinomycetota</taxon>
        <taxon>Actinomycetes</taxon>
        <taxon>Mycobacteriales</taxon>
        <taxon>Corynebacteriaceae</taxon>
        <taxon>Corynebacterium</taxon>
    </lineage>
</organism>
<evidence type="ECO:0008006" key="5">
    <source>
        <dbReference type="Google" id="ProtNLM"/>
    </source>
</evidence>
<dbReference type="EMBL" id="ACLJ02000003">
    <property type="protein sequence ID" value="EFK54231.1"/>
    <property type="molecule type" value="Genomic_DNA"/>
</dbReference>
<dbReference type="Proteomes" id="UP000004208">
    <property type="component" value="Unassembled WGS sequence"/>
</dbReference>
<keyword evidence="2" id="KW-0732">Signal</keyword>
<gene>
    <name evidence="3" type="ORF">HMPREF0291_11888</name>
</gene>
<dbReference type="AlphaFoldDB" id="D7WDK0"/>
<feature type="chain" id="PRO_5039196781" description="Septum formation-related domain-containing protein" evidence="2">
    <location>
        <begin position="21"/>
        <end position="184"/>
    </location>
</feature>
<dbReference type="STRING" id="585529.HMPREF0291_11888"/>
<evidence type="ECO:0000256" key="1">
    <source>
        <dbReference type="SAM" id="MobiDB-lite"/>
    </source>
</evidence>
<comment type="caution">
    <text evidence="3">The sequence shown here is derived from an EMBL/GenBank/DDBJ whole genome shotgun (WGS) entry which is preliminary data.</text>
</comment>
<dbReference type="RefSeq" id="WP_005290688.1">
    <property type="nucleotide sequence ID" value="NZ_CM000961.1"/>
</dbReference>
<feature type="compositionally biased region" description="Acidic residues" evidence="1">
    <location>
        <begin position="53"/>
        <end position="75"/>
    </location>
</feature>
<evidence type="ECO:0000256" key="2">
    <source>
        <dbReference type="SAM" id="SignalP"/>
    </source>
</evidence>
<keyword evidence="4" id="KW-1185">Reference proteome</keyword>
<dbReference type="HOGENOM" id="CLU_1465876_0_0_11"/>
<dbReference type="eggNOG" id="ENOG5030P9U">
    <property type="taxonomic scope" value="Bacteria"/>
</dbReference>
<dbReference type="PROSITE" id="PS51257">
    <property type="entry name" value="PROKAR_LIPOPROTEIN"/>
    <property type="match status" value="1"/>
</dbReference>
<feature type="region of interest" description="Disordered" evidence="1">
    <location>
        <begin position="25"/>
        <end position="85"/>
    </location>
</feature>
<reference evidence="3" key="1">
    <citation type="submission" date="2010-06" db="EMBL/GenBank/DDBJ databases">
        <authorList>
            <person name="Muzny D."/>
            <person name="Qin X."/>
            <person name="Buhay C."/>
            <person name="Dugan-Rocha S."/>
            <person name="Ding Y."/>
            <person name="Chen G."/>
            <person name="Hawes A."/>
            <person name="Holder M."/>
            <person name="Jhangiani S."/>
            <person name="Johnson A."/>
            <person name="Khan Z."/>
            <person name="Li Z."/>
            <person name="Liu W."/>
            <person name="Liu X."/>
            <person name="Perez L."/>
            <person name="Shen H."/>
            <person name="Wang Q."/>
            <person name="Watt J."/>
            <person name="Xi L."/>
            <person name="Xin Y."/>
            <person name="Zhou J."/>
            <person name="Deng J."/>
            <person name="Jiang H."/>
            <person name="Liu Y."/>
            <person name="Qu J."/>
            <person name="Song X.-Z."/>
            <person name="Zhang L."/>
            <person name="Villasana D."/>
            <person name="Johnson A."/>
            <person name="Liu J."/>
            <person name="Liyanage D."/>
            <person name="Lorensuhewa L."/>
            <person name="Robinson T."/>
            <person name="Song A."/>
            <person name="Song B.-B."/>
            <person name="Dinh H."/>
            <person name="Thornton R."/>
            <person name="Coyle M."/>
            <person name="Francisco L."/>
            <person name="Jackson L."/>
            <person name="Javaid M."/>
            <person name="Korchina V."/>
            <person name="Kovar C."/>
            <person name="Mata R."/>
            <person name="Mathew T."/>
            <person name="Ngo R."/>
            <person name="Nguyen L."/>
            <person name="Nguyen N."/>
            <person name="Okwuonu G."/>
            <person name="Ongeri F."/>
            <person name="Pham C."/>
            <person name="Simmons D."/>
            <person name="Wilczek-Boney K."/>
            <person name="Hale W."/>
            <person name="Jakkamsetti A."/>
            <person name="Pham P."/>
            <person name="Ruth R."/>
            <person name="San Lucas F."/>
            <person name="Warren J."/>
            <person name="Zhang J."/>
            <person name="Zhao Z."/>
            <person name="Zhou C."/>
            <person name="Zhu D."/>
            <person name="Lee S."/>
            <person name="Bess C."/>
            <person name="Blankenburg K."/>
            <person name="Forbes L."/>
            <person name="Fu Q."/>
            <person name="Gubbala S."/>
            <person name="Hirani K."/>
            <person name="Jayaseelan J.C."/>
            <person name="Lara F."/>
            <person name="Munidasa M."/>
            <person name="Palculict T."/>
            <person name="Patil S."/>
            <person name="Pu L.-L."/>
            <person name="Saada N."/>
            <person name="Tang L."/>
            <person name="Weissenberger G."/>
            <person name="Zhu Y."/>
            <person name="Hemphill L."/>
            <person name="Shang Y."/>
            <person name="Youmans B."/>
            <person name="Ayvaz T."/>
            <person name="Ross M."/>
            <person name="Santibanez J."/>
            <person name="Aqrawi P."/>
            <person name="Gross S."/>
            <person name="Joshi V."/>
            <person name="Fowler G."/>
            <person name="Nazareth L."/>
            <person name="Reid J."/>
            <person name="Worley K."/>
            <person name="Petrosino J."/>
            <person name="Highlander S."/>
            <person name="Gibbs R."/>
        </authorList>
    </citation>
    <scope>NUCLEOTIDE SEQUENCE [LARGE SCALE GENOMIC DNA]</scope>
    <source>
        <strain evidence="3">ATCC 33030</strain>
    </source>
</reference>